<proteinExistence type="predicted"/>
<dbReference type="Pfam" id="PF00535">
    <property type="entry name" value="Glycos_transf_2"/>
    <property type="match status" value="1"/>
</dbReference>
<gene>
    <name evidence="2" type="ORF">PZN02_004877</name>
</gene>
<keyword evidence="2" id="KW-0808">Transferase</keyword>
<dbReference type="EMBL" id="CP120374">
    <property type="protein sequence ID" value="WEX91234.1"/>
    <property type="molecule type" value="Genomic_DNA"/>
</dbReference>
<dbReference type="PANTHER" id="PTHR43685">
    <property type="entry name" value="GLYCOSYLTRANSFERASE"/>
    <property type="match status" value="1"/>
</dbReference>
<sequence>MISVIIPHLNQSEALSFCLKSLCCQEGLRQPVEVIVVDNGSKAKPTAICSSFPAVRLLSQPTPGPGPARNLGASQAIGEILAFIDADCIADADWLGEIERRFSENPEIAVLGGDVRIAYQDPRRLTLLEAYESVFAYRMKEYIAKQGFTGTGNLAVRAEIFFAVGPFGGLEIAEDRDWGQRALGQGYRTHYCPSMIVYHPARKTFGDIARKWRRHTIHDFARIQSKSGWRLRWVLRSVAVALSPVAELVRIGFSERLKGWRPRALAFVGVVLIRLYRSGIMLALAFGAHASELNGEWNPASPSAPPPDRS</sequence>
<keyword evidence="3" id="KW-1185">Reference proteome</keyword>
<dbReference type="SUPFAM" id="SSF53448">
    <property type="entry name" value="Nucleotide-diphospho-sugar transferases"/>
    <property type="match status" value="1"/>
</dbReference>
<dbReference type="GO" id="GO:0016757">
    <property type="term" value="F:glycosyltransferase activity"/>
    <property type="evidence" value="ECO:0007669"/>
    <property type="project" value="UniProtKB-KW"/>
</dbReference>
<protein>
    <submittedName>
        <fullName evidence="2">Glycosyltransferase</fullName>
        <ecNumber evidence="2">2.4.-.-</ecNumber>
    </submittedName>
</protein>
<dbReference type="InterPro" id="IPR050834">
    <property type="entry name" value="Glycosyltransf_2"/>
</dbReference>
<accession>A0ABY8DJY5</accession>
<dbReference type="EC" id="2.4.-.-" evidence="2"/>
<evidence type="ECO:0000259" key="1">
    <source>
        <dbReference type="Pfam" id="PF00535"/>
    </source>
</evidence>
<dbReference type="RefSeq" id="WP_280663199.1">
    <property type="nucleotide sequence ID" value="NZ_CP120374.1"/>
</dbReference>
<organism evidence="2 3">
    <name type="scientific">Sinorhizobium garamanticum</name>
    <dbReference type="NCBI Taxonomy" id="680247"/>
    <lineage>
        <taxon>Bacteria</taxon>
        <taxon>Pseudomonadati</taxon>
        <taxon>Pseudomonadota</taxon>
        <taxon>Alphaproteobacteria</taxon>
        <taxon>Hyphomicrobiales</taxon>
        <taxon>Rhizobiaceae</taxon>
        <taxon>Sinorhizobium/Ensifer group</taxon>
        <taxon>Sinorhizobium</taxon>
    </lineage>
</organism>
<keyword evidence="2" id="KW-0328">Glycosyltransferase</keyword>
<name>A0ABY8DJY5_9HYPH</name>
<evidence type="ECO:0000313" key="2">
    <source>
        <dbReference type="EMBL" id="WEX91234.1"/>
    </source>
</evidence>
<dbReference type="PANTHER" id="PTHR43685:SF2">
    <property type="entry name" value="GLYCOSYLTRANSFERASE 2-LIKE DOMAIN-CONTAINING PROTEIN"/>
    <property type="match status" value="1"/>
</dbReference>
<dbReference type="InterPro" id="IPR001173">
    <property type="entry name" value="Glyco_trans_2-like"/>
</dbReference>
<feature type="domain" description="Glycosyltransferase 2-like" evidence="1">
    <location>
        <begin position="3"/>
        <end position="129"/>
    </location>
</feature>
<evidence type="ECO:0000313" key="3">
    <source>
        <dbReference type="Proteomes" id="UP001229355"/>
    </source>
</evidence>
<dbReference type="InterPro" id="IPR029044">
    <property type="entry name" value="Nucleotide-diphossugar_trans"/>
</dbReference>
<dbReference type="Proteomes" id="UP001229355">
    <property type="component" value="Chromosome 2"/>
</dbReference>
<dbReference type="Gene3D" id="3.90.550.10">
    <property type="entry name" value="Spore Coat Polysaccharide Biosynthesis Protein SpsA, Chain A"/>
    <property type="match status" value="1"/>
</dbReference>
<reference evidence="2 3" key="1">
    <citation type="submission" date="2023-03" db="EMBL/GenBank/DDBJ databases">
        <authorList>
            <person name="Kaur S."/>
            <person name="Espinosa-Saiz D."/>
            <person name="Velazquez E."/>
            <person name="Menendez E."/>
            <person name="diCenzo G.C."/>
        </authorList>
    </citation>
    <scope>NUCLEOTIDE SEQUENCE [LARGE SCALE GENOMIC DNA]</scope>
    <source>
        <strain evidence="2 3">LMG 24692</strain>
    </source>
</reference>